<evidence type="ECO:0000313" key="6">
    <source>
        <dbReference type="EMBL" id="VDR27318.1"/>
    </source>
</evidence>
<dbReference type="Gene3D" id="1.10.10.60">
    <property type="entry name" value="Homeodomain-like"/>
    <property type="match status" value="1"/>
</dbReference>
<dbReference type="PRINTS" id="PR01590">
    <property type="entry name" value="HTHFIS"/>
</dbReference>
<reference evidence="6 7" key="1">
    <citation type="submission" date="2018-12" db="EMBL/GenBank/DDBJ databases">
        <authorList>
            <consortium name="Pathogen Informatics"/>
        </authorList>
    </citation>
    <scope>NUCLEOTIDE SEQUENCE [LARGE SCALE GENOMIC DNA]</scope>
    <source>
        <strain evidence="6 7">NCTC13098</strain>
    </source>
</reference>
<dbReference type="AlphaFoldDB" id="A0A3P8JKG5"/>
<evidence type="ECO:0000313" key="7">
    <source>
        <dbReference type="Proteomes" id="UP000274346"/>
    </source>
</evidence>
<dbReference type="Pfam" id="PF02954">
    <property type="entry name" value="HTH_8"/>
    <property type="match status" value="1"/>
</dbReference>
<dbReference type="EMBL" id="LR131271">
    <property type="protein sequence ID" value="VDR27318.1"/>
    <property type="molecule type" value="Genomic_DNA"/>
</dbReference>
<dbReference type="InterPro" id="IPR002078">
    <property type="entry name" value="Sigma_54_int"/>
</dbReference>
<keyword evidence="3" id="KW-0805">Transcription regulation</keyword>
<dbReference type="PRINTS" id="PR00819">
    <property type="entry name" value="CBXCFQXSUPER"/>
</dbReference>
<dbReference type="Gene3D" id="1.10.8.60">
    <property type="match status" value="1"/>
</dbReference>
<dbReference type="InterPro" id="IPR027417">
    <property type="entry name" value="P-loop_NTPase"/>
</dbReference>
<dbReference type="GO" id="GO:0005524">
    <property type="term" value="F:ATP binding"/>
    <property type="evidence" value="ECO:0007669"/>
    <property type="project" value="UniProtKB-KW"/>
</dbReference>
<dbReference type="SUPFAM" id="SSF52540">
    <property type="entry name" value="P-loop containing nucleoside triphosphate hydrolases"/>
    <property type="match status" value="1"/>
</dbReference>
<dbReference type="Gene3D" id="3.40.50.300">
    <property type="entry name" value="P-loop containing nucleotide triphosphate hydrolases"/>
    <property type="match status" value="1"/>
</dbReference>
<keyword evidence="2" id="KW-0067">ATP-binding</keyword>
<proteinExistence type="predicted"/>
<keyword evidence="1" id="KW-0547">Nucleotide-binding</keyword>
<protein>
    <submittedName>
        <fullName evidence="6">Nif-specific regulatory protein</fullName>
    </submittedName>
</protein>
<evidence type="ECO:0000256" key="4">
    <source>
        <dbReference type="ARBA" id="ARBA00023163"/>
    </source>
</evidence>
<dbReference type="Proteomes" id="UP000274346">
    <property type="component" value="Chromosome"/>
</dbReference>
<evidence type="ECO:0000259" key="5">
    <source>
        <dbReference type="PROSITE" id="PS50045"/>
    </source>
</evidence>
<feature type="domain" description="Sigma-54 factor interaction" evidence="5">
    <location>
        <begin position="20"/>
        <end position="243"/>
    </location>
</feature>
<organism evidence="6 7">
    <name type="scientific">Raoultella terrigena</name>
    <name type="common">Klebsiella terrigena</name>
    <dbReference type="NCBI Taxonomy" id="577"/>
    <lineage>
        <taxon>Bacteria</taxon>
        <taxon>Pseudomonadati</taxon>
        <taxon>Pseudomonadota</taxon>
        <taxon>Gammaproteobacteria</taxon>
        <taxon>Enterobacterales</taxon>
        <taxon>Enterobacteriaceae</taxon>
        <taxon>Klebsiella/Raoultella group</taxon>
        <taxon>Raoultella</taxon>
    </lineage>
</organism>
<evidence type="ECO:0000256" key="3">
    <source>
        <dbReference type="ARBA" id="ARBA00023015"/>
    </source>
</evidence>
<dbReference type="GO" id="GO:0006355">
    <property type="term" value="P:regulation of DNA-templated transcription"/>
    <property type="evidence" value="ECO:0007669"/>
    <property type="project" value="InterPro"/>
</dbReference>
<dbReference type="RefSeq" id="WP_128879527.1">
    <property type="nucleotide sequence ID" value="NZ_JADCSX010000022.1"/>
</dbReference>
<dbReference type="InterPro" id="IPR000641">
    <property type="entry name" value="CbxX/CfxQ"/>
</dbReference>
<dbReference type="PROSITE" id="PS50045">
    <property type="entry name" value="SIGMA54_INTERACT_4"/>
    <property type="match status" value="1"/>
</dbReference>
<accession>A0A3P8JKG5</accession>
<dbReference type="PANTHER" id="PTHR32071">
    <property type="entry name" value="TRANSCRIPTIONAL REGULATORY PROTEIN"/>
    <property type="match status" value="1"/>
</dbReference>
<dbReference type="InterPro" id="IPR058031">
    <property type="entry name" value="AAA_lid_NorR"/>
</dbReference>
<dbReference type="InterPro" id="IPR002197">
    <property type="entry name" value="HTH_Fis"/>
</dbReference>
<sequence>MPRRHTPESPAPRHGVSRPLIAHSPAMHQVMVRLQQYAQVRTPVLLRGEPGTGKDTLARALHSGSPWREGAFVKLACHHVDEEEVLHLLLGDATRSVPVPGALSQAAGGTLFLSEIGSFSLRLQQLLILLLQQRSFLSPVDNREQRADTRLICASEVNLEQRVAQGTFLRELYYRLHVACIPLPPLRDRMEDLPGLVEDFLHRFNRCNHTQVSFAPQALSPLYVCQWPGNQRDLENCLEYAVLHRQSDAIAQLPCIQGTCLRKQLNLRVEHYRKKRKDSSLPESVNDWDPCRASPNIQAPAVVSVSGSDVDDPIRHRFITALEKSGWVKAKAARLLNITPRQLYYALQKLNIEVRKF</sequence>
<dbReference type="KEGG" id="rtg:NCTC13098_03684"/>
<dbReference type="Pfam" id="PF25601">
    <property type="entry name" value="AAA_lid_14"/>
    <property type="match status" value="1"/>
</dbReference>
<evidence type="ECO:0000256" key="1">
    <source>
        <dbReference type="ARBA" id="ARBA00022741"/>
    </source>
</evidence>
<evidence type="ECO:0000256" key="2">
    <source>
        <dbReference type="ARBA" id="ARBA00022840"/>
    </source>
</evidence>
<dbReference type="CDD" id="cd00009">
    <property type="entry name" value="AAA"/>
    <property type="match status" value="1"/>
</dbReference>
<keyword evidence="4" id="KW-0804">Transcription</keyword>
<dbReference type="GO" id="GO:0043565">
    <property type="term" value="F:sequence-specific DNA binding"/>
    <property type="evidence" value="ECO:0007669"/>
    <property type="project" value="InterPro"/>
</dbReference>
<gene>
    <name evidence="6" type="primary">nifA_2</name>
    <name evidence="6" type="ORF">NCTC13098_03684</name>
</gene>
<dbReference type="Pfam" id="PF00158">
    <property type="entry name" value="Sigma54_activat"/>
    <property type="match status" value="1"/>
</dbReference>
<name>A0A3P8JKG5_RAOTE</name>